<dbReference type="OrthoDB" id="1493841at2"/>
<dbReference type="Proteomes" id="UP000261948">
    <property type="component" value="Unassembled WGS sequence"/>
</dbReference>
<feature type="compositionally biased region" description="Polar residues" evidence="1">
    <location>
        <begin position="308"/>
        <end position="318"/>
    </location>
</feature>
<protein>
    <submittedName>
        <fullName evidence="2">Uncharacterized protein</fullName>
    </submittedName>
</protein>
<evidence type="ECO:0000256" key="1">
    <source>
        <dbReference type="SAM" id="MobiDB-lite"/>
    </source>
</evidence>
<name>A0A373FPW1_COMTE</name>
<dbReference type="AlphaFoldDB" id="A0A373FPW1"/>
<evidence type="ECO:0000313" key="2">
    <source>
        <dbReference type="EMBL" id="RGE45592.1"/>
    </source>
</evidence>
<reference evidence="2 3" key="1">
    <citation type="submission" date="2018-08" db="EMBL/GenBank/DDBJ databases">
        <title>Comamonas testosteroni strain SWCO2.</title>
        <authorList>
            <person name="Jiang N."/>
            <person name="Zhang X.Z."/>
        </authorList>
    </citation>
    <scope>NUCLEOTIDE SEQUENCE [LARGE SCALE GENOMIC DNA]</scope>
    <source>
        <strain evidence="2 3">SWCO2</strain>
    </source>
</reference>
<sequence length="318" mass="35783">MSKSVISLLETITPFPAPTATRLDTVKWFDAAHVPMVESPIDEFRRNIAEINKLYLRAEQRNEYVPMLGSLVYLGMVSAAEGYFRSLLRRLIRQDTACEANAATRTVTYGAAIHHEPALLPESLFEGVSLASAKNVFSELRSLCGIEVPDSLQQLFQNFEAISQVRHCGIHRFGKLGSQQALRLGIDQHKPLLEKPLALKVEQLQEIADALQALIHAVNSLCFSEILKRTHTAGPTGQSKVQLYQEAWQQDWEADKARFTLYYDIFASTSKPDPSAPVKDVYDSFIAFVKHRVSTQKNPKPQLRRTSRSIQTDHCFNA</sequence>
<comment type="caution">
    <text evidence="2">The sequence shown here is derived from an EMBL/GenBank/DDBJ whole genome shotgun (WGS) entry which is preliminary data.</text>
</comment>
<keyword evidence="3" id="KW-1185">Reference proteome</keyword>
<organism evidence="2 3">
    <name type="scientific">Comamonas testosteroni</name>
    <name type="common">Pseudomonas testosteroni</name>
    <dbReference type="NCBI Taxonomy" id="285"/>
    <lineage>
        <taxon>Bacteria</taxon>
        <taxon>Pseudomonadati</taxon>
        <taxon>Pseudomonadota</taxon>
        <taxon>Betaproteobacteria</taxon>
        <taxon>Burkholderiales</taxon>
        <taxon>Comamonadaceae</taxon>
        <taxon>Comamonas</taxon>
    </lineage>
</organism>
<dbReference type="EMBL" id="QURR01000008">
    <property type="protein sequence ID" value="RGE45592.1"/>
    <property type="molecule type" value="Genomic_DNA"/>
</dbReference>
<feature type="region of interest" description="Disordered" evidence="1">
    <location>
        <begin position="296"/>
        <end position="318"/>
    </location>
</feature>
<gene>
    <name evidence="2" type="ORF">DZC30_08335</name>
</gene>
<evidence type="ECO:0000313" key="3">
    <source>
        <dbReference type="Proteomes" id="UP000261948"/>
    </source>
</evidence>
<accession>A0A373FPW1</accession>
<proteinExistence type="predicted"/>